<gene>
    <name evidence="1" type="ORF">LAZ67_13001945</name>
</gene>
<protein>
    <submittedName>
        <fullName evidence="1">Uncharacterized protein</fullName>
    </submittedName>
</protein>
<dbReference type="EMBL" id="CP092875">
    <property type="protein sequence ID" value="UYV75963.1"/>
    <property type="molecule type" value="Genomic_DNA"/>
</dbReference>
<reference evidence="1 2" key="1">
    <citation type="submission" date="2022-01" db="EMBL/GenBank/DDBJ databases">
        <title>A chromosomal length assembly of Cordylochernes scorpioides.</title>
        <authorList>
            <person name="Zeh D."/>
            <person name="Zeh J."/>
        </authorList>
    </citation>
    <scope>NUCLEOTIDE SEQUENCE [LARGE SCALE GENOMIC DNA]</scope>
    <source>
        <strain evidence="1">IN4F17</strain>
        <tissue evidence="1">Whole Body</tissue>
    </source>
</reference>
<sequence>MLFNAVHSVIYRLQATYAKRVAIIIEENDRIRNKRKKTKVTKGINKTPIIVKDNNEQDITMYKRDNKEMYKI</sequence>
<keyword evidence="2" id="KW-1185">Reference proteome</keyword>
<organism evidence="1 2">
    <name type="scientific">Cordylochernes scorpioides</name>
    <dbReference type="NCBI Taxonomy" id="51811"/>
    <lineage>
        <taxon>Eukaryota</taxon>
        <taxon>Metazoa</taxon>
        <taxon>Ecdysozoa</taxon>
        <taxon>Arthropoda</taxon>
        <taxon>Chelicerata</taxon>
        <taxon>Arachnida</taxon>
        <taxon>Pseudoscorpiones</taxon>
        <taxon>Cheliferoidea</taxon>
        <taxon>Chernetidae</taxon>
        <taxon>Cordylochernes</taxon>
    </lineage>
</organism>
<name>A0ABY6L486_9ARAC</name>
<evidence type="ECO:0000313" key="1">
    <source>
        <dbReference type="EMBL" id="UYV75963.1"/>
    </source>
</evidence>
<dbReference type="Proteomes" id="UP001235939">
    <property type="component" value="Chromosome 13"/>
</dbReference>
<accession>A0ABY6L486</accession>
<evidence type="ECO:0000313" key="2">
    <source>
        <dbReference type="Proteomes" id="UP001235939"/>
    </source>
</evidence>
<proteinExistence type="predicted"/>